<sequence>MAECVSCGRQIATGTFFCDECYKSMKGKLGPSNETASDAKRATGPAGGDLNSGLPPEQPEQKTVGILTPTSNKKIVSLKPGIDNLISEKQKVTKKKFSVTISLSDRTYMALGRLKPGSKKKVRNGSQAGDEAAAVKKRRIEKGGPHGRARLKAVEMAKRKSGETQRGVWRLIGYRARPLDNQDRLAAAVGTMSALFTTALSFLGWVNVKSVGSGGAINAQVNIKGIDLGVIFYILIALTVLGWLYMAATLALKRPLLKIDFGVVMLVGGIISIALVFMALASSGNILAIALRMLQNAGNNIQATNTLFERQTLWPAYLVVLMGAAASLSGLIRLSSRKETGEAA</sequence>
<evidence type="ECO:0000313" key="4">
    <source>
        <dbReference type="Proteomes" id="UP000177876"/>
    </source>
</evidence>
<dbReference type="Proteomes" id="UP000177876">
    <property type="component" value="Unassembled WGS sequence"/>
</dbReference>
<name>A0A1F2WTP3_9ACTN</name>
<proteinExistence type="predicted"/>
<evidence type="ECO:0000256" key="1">
    <source>
        <dbReference type="SAM" id="MobiDB-lite"/>
    </source>
</evidence>
<reference evidence="3 4" key="1">
    <citation type="journal article" date="2016" name="Nat. Commun.">
        <title>Thousands of microbial genomes shed light on interconnected biogeochemical processes in an aquifer system.</title>
        <authorList>
            <person name="Anantharaman K."/>
            <person name="Brown C.T."/>
            <person name="Hug L.A."/>
            <person name="Sharon I."/>
            <person name="Castelle C.J."/>
            <person name="Probst A.J."/>
            <person name="Thomas B.C."/>
            <person name="Singh A."/>
            <person name="Wilkins M.J."/>
            <person name="Karaoz U."/>
            <person name="Brodie E.L."/>
            <person name="Williams K.H."/>
            <person name="Hubbard S.S."/>
            <person name="Banfield J.F."/>
        </authorList>
    </citation>
    <scope>NUCLEOTIDE SEQUENCE [LARGE SCALE GENOMIC DNA]</scope>
</reference>
<dbReference type="STRING" id="1797197.A2Y75_02435"/>
<organism evidence="3 4">
    <name type="scientific">Candidatus Solincola sediminis</name>
    <dbReference type="NCBI Taxonomy" id="1797199"/>
    <lineage>
        <taxon>Bacteria</taxon>
        <taxon>Bacillati</taxon>
        <taxon>Actinomycetota</taxon>
        <taxon>Candidatus Geothermincolia</taxon>
        <taxon>Candidatus Geothermincolales</taxon>
        <taxon>Candidatus Geothermincolaceae</taxon>
        <taxon>Candidatus Solincola</taxon>
    </lineage>
</organism>
<protein>
    <submittedName>
        <fullName evidence="3">Uncharacterized protein</fullName>
    </submittedName>
</protein>
<dbReference type="AlphaFoldDB" id="A0A1F2WTP3"/>
<comment type="caution">
    <text evidence="3">The sequence shown here is derived from an EMBL/GenBank/DDBJ whole genome shotgun (WGS) entry which is preliminary data.</text>
</comment>
<keyword evidence="2" id="KW-1133">Transmembrane helix</keyword>
<feature type="region of interest" description="Disordered" evidence="1">
    <location>
        <begin position="29"/>
        <end position="63"/>
    </location>
</feature>
<feature type="transmembrane region" description="Helical" evidence="2">
    <location>
        <begin position="185"/>
        <end position="208"/>
    </location>
</feature>
<gene>
    <name evidence="3" type="ORF">A2Y75_02435</name>
</gene>
<evidence type="ECO:0000313" key="3">
    <source>
        <dbReference type="EMBL" id="OFW60160.1"/>
    </source>
</evidence>
<keyword evidence="2" id="KW-0472">Membrane</keyword>
<accession>A0A1F2WTP3</accession>
<feature type="transmembrane region" description="Helical" evidence="2">
    <location>
        <begin position="314"/>
        <end position="332"/>
    </location>
</feature>
<feature type="transmembrane region" description="Helical" evidence="2">
    <location>
        <begin position="264"/>
        <end position="294"/>
    </location>
</feature>
<dbReference type="EMBL" id="MELK01000006">
    <property type="protein sequence ID" value="OFW60160.1"/>
    <property type="molecule type" value="Genomic_DNA"/>
</dbReference>
<keyword evidence="2" id="KW-0812">Transmembrane</keyword>
<feature type="transmembrane region" description="Helical" evidence="2">
    <location>
        <begin position="228"/>
        <end position="252"/>
    </location>
</feature>
<evidence type="ECO:0000256" key="2">
    <source>
        <dbReference type="SAM" id="Phobius"/>
    </source>
</evidence>